<dbReference type="AlphaFoldDB" id="A0A9X3CII0"/>
<dbReference type="RefSeq" id="WP_265689559.1">
    <property type="nucleotide sequence ID" value="NZ_JAKRRX010000252.1"/>
</dbReference>
<accession>A0A9X3CII0</accession>
<sequence>MSDIKTTETEEVTFPLPKTTIRRLLSIANQDSNHSASVQAIKVLIKEGVDVDAFIKSEEEGEAVETETSFTPLMDSEFFKKLAGANQ</sequence>
<reference evidence="1" key="1">
    <citation type="submission" date="2022-02" db="EMBL/GenBank/DDBJ databases">
        <title>Vibrio sp. nov., a new bacterium isolated from Bohai sea, China.</title>
        <authorList>
            <person name="Yuan Y."/>
        </authorList>
    </citation>
    <scope>NUCLEOTIDE SEQUENCE</scope>
    <source>
        <strain evidence="1">DBSS07</strain>
    </source>
</reference>
<evidence type="ECO:0000313" key="2">
    <source>
        <dbReference type="Proteomes" id="UP001155586"/>
    </source>
</evidence>
<dbReference type="EMBL" id="JAKRRX010000252">
    <property type="protein sequence ID" value="MCW8336467.1"/>
    <property type="molecule type" value="Genomic_DNA"/>
</dbReference>
<dbReference type="Proteomes" id="UP001155586">
    <property type="component" value="Unassembled WGS sequence"/>
</dbReference>
<proteinExistence type="predicted"/>
<gene>
    <name evidence="1" type="ORF">MD483_21910</name>
</gene>
<organism evidence="1 2">
    <name type="scientific">Vibrio paucivorans</name>
    <dbReference type="NCBI Taxonomy" id="2829489"/>
    <lineage>
        <taxon>Bacteria</taxon>
        <taxon>Pseudomonadati</taxon>
        <taxon>Pseudomonadota</taxon>
        <taxon>Gammaproteobacteria</taxon>
        <taxon>Vibrionales</taxon>
        <taxon>Vibrionaceae</taxon>
        <taxon>Vibrio</taxon>
    </lineage>
</organism>
<name>A0A9X3CII0_9VIBR</name>
<comment type="caution">
    <text evidence="1">The sequence shown here is derived from an EMBL/GenBank/DDBJ whole genome shotgun (WGS) entry which is preliminary data.</text>
</comment>
<evidence type="ECO:0000313" key="1">
    <source>
        <dbReference type="EMBL" id="MCW8336467.1"/>
    </source>
</evidence>
<keyword evidence="2" id="KW-1185">Reference proteome</keyword>
<protein>
    <submittedName>
        <fullName evidence="1">Uncharacterized protein</fullName>
    </submittedName>
</protein>